<name>A0A5S9N018_9GAMM</name>
<protein>
    <submittedName>
        <fullName evidence="1">Uncharacterized protein</fullName>
    </submittedName>
</protein>
<dbReference type="OrthoDB" id="8454109at2"/>
<dbReference type="AlphaFoldDB" id="A0A5S9N018"/>
<accession>A0A5S9N018</accession>
<proteinExistence type="predicted"/>
<dbReference type="EMBL" id="CACSII010000001">
    <property type="protein sequence ID" value="CAA0082306.1"/>
    <property type="molecule type" value="Genomic_DNA"/>
</dbReference>
<organism evidence="1 2">
    <name type="scientific">BD1-7 clade bacterium</name>
    <dbReference type="NCBI Taxonomy" id="2029982"/>
    <lineage>
        <taxon>Bacteria</taxon>
        <taxon>Pseudomonadati</taxon>
        <taxon>Pseudomonadota</taxon>
        <taxon>Gammaproteobacteria</taxon>
        <taxon>Cellvibrionales</taxon>
        <taxon>Spongiibacteraceae</taxon>
        <taxon>BD1-7 clade</taxon>
    </lineage>
</organism>
<sequence>MLESIVRKKHPTNPRLARVLCQLLLQLKPSDPVTVQLCIDTLGSSKVQKLLTKPKPDIQNRLACFDTGHQPIANQRLKIAICMSGETRSFGNTAASILRFFNGHDVRIFAHHWSDDPMQTPMDTGDLTLVSEDRPDFSTLERAAITAFGMKSYKNSVKIPLFSPNLFPMWYGVKQAFNSITTPDDFDLIARCRYDDLLIGHTNLLSQLPTSNEIIIDPAYNGYGGYGDQFAIGTPPAMRRYCHLFDWLPEAIEQYAGADRFFPEVVLKTYLEEVCDLEVREINLGLRLLRDEFIGMEPHLIPLRSHHFSQQRNAGLSDYIRAKHPDLYENS</sequence>
<evidence type="ECO:0000313" key="2">
    <source>
        <dbReference type="Proteomes" id="UP000434580"/>
    </source>
</evidence>
<dbReference type="Proteomes" id="UP000434580">
    <property type="component" value="Unassembled WGS sequence"/>
</dbReference>
<gene>
    <name evidence="1" type="ORF">DPBNPPHM_00444</name>
</gene>
<evidence type="ECO:0000313" key="1">
    <source>
        <dbReference type="EMBL" id="CAA0082306.1"/>
    </source>
</evidence>
<reference evidence="1 2" key="1">
    <citation type="submission" date="2019-11" db="EMBL/GenBank/DDBJ databases">
        <authorList>
            <person name="Holert J."/>
        </authorList>
    </citation>
    <scope>NUCLEOTIDE SEQUENCE [LARGE SCALE GENOMIC DNA]</scope>
    <source>
        <strain evidence="1">BC5_2</strain>
    </source>
</reference>